<proteinExistence type="predicted"/>
<dbReference type="AlphaFoldDB" id="A0A5F8A0X2"/>
<accession>A0A5F8A0X2</accession>
<reference evidence="1" key="3">
    <citation type="submission" date="2025-08" db="UniProtKB">
        <authorList>
            <consortium name="Ensembl"/>
        </authorList>
    </citation>
    <scope>IDENTIFICATION</scope>
    <source>
        <strain evidence="1">17573</strain>
    </source>
</reference>
<dbReference type="GeneTree" id="ENSGT01150000286943"/>
<protein>
    <submittedName>
        <fullName evidence="1">Uncharacterized protein</fullName>
    </submittedName>
</protein>
<reference evidence="1" key="2">
    <citation type="submission" date="2019-01" db="EMBL/GenBank/DDBJ databases">
        <authorList>
            <person name="Graves T."/>
            <person name="Eichler E.E."/>
            <person name="Wilson R.K."/>
        </authorList>
    </citation>
    <scope>NUCLEOTIDE SEQUENCE [LARGE SCALE GENOMIC DNA]</scope>
    <source>
        <strain evidence="1">17573</strain>
    </source>
</reference>
<dbReference type="Ensembl" id="ENSMMUT00000089153.1">
    <property type="protein sequence ID" value="ENSMMUP00000070548.1"/>
    <property type="gene ID" value="ENSMMUG00000064000.1"/>
</dbReference>
<reference evidence="2" key="1">
    <citation type="journal article" date="2007" name="Science">
        <title>Evolutionary and biomedical insights from the rhesus macaque genome.</title>
        <authorList>
            <person name="Gibbs R.A."/>
            <person name="Rogers J."/>
            <person name="Katze M.G."/>
            <person name="Bumgarner R."/>
            <person name="Weinstock G.M."/>
            <person name="Mardis E.R."/>
            <person name="Remington K.A."/>
            <person name="Strausberg R.L."/>
            <person name="Venter J.C."/>
            <person name="Wilson R.K."/>
            <person name="Batzer M.A."/>
            <person name="Bustamante C.D."/>
            <person name="Eichler E.E."/>
            <person name="Hahn M.W."/>
            <person name="Hardison R.C."/>
            <person name="Makova K.D."/>
            <person name="Miller W."/>
            <person name="Milosavljevic A."/>
            <person name="Palermo R.E."/>
            <person name="Siepel A."/>
            <person name="Sikela J.M."/>
            <person name="Attaway T."/>
            <person name="Bell S."/>
            <person name="Bernard K.E."/>
            <person name="Buhay C.J."/>
            <person name="Chandrabose M.N."/>
            <person name="Dao M."/>
            <person name="Davis C."/>
            <person name="Delehaunty K.D."/>
            <person name="Ding Y."/>
            <person name="Dinh H.H."/>
            <person name="Dugan-Rocha S."/>
            <person name="Fulton L.A."/>
            <person name="Gabisi R.A."/>
            <person name="Garner T.T."/>
            <person name="Godfrey J."/>
            <person name="Hawes A.C."/>
            <person name="Hernandez J."/>
            <person name="Hines S."/>
            <person name="Holder M."/>
            <person name="Hume J."/>
            <person name="Jhangiani S.N."/>
            <person name="Joshi V."/>
            <person name="Khan Z.M."/>
            <person name="Kirkness E.F."/>
            <person name="Cree A."/>
            <person name="Fowler R.G."/>
            <person name="Lee S."/>
            <person name="Lewis L.R."/>
            <person name="Li Z."/>
            <person name="Liu Y.-S."/>
            <person name="Moore S.M."/>
            <person name="Muzny D."/>
            <person name="Nazareth L.V."/>
            <person name="Ngo D.N."/>
            <person name="Okwuonu G.O."/>
            <person name="Pai G."/>
            <person name="Parker D."/>
            <person name="Paul H.A."/>
            <person name="Pfannkoch C."/>
            <person name="Pohl C.S."/>
            <person name="Rogers Y.-H.C."/>
            <person name="Ruiz S.J."/>
            <person name="Sabo A."/>
            <person name="Santibanez J."/>
            <person name="Schneider B.W."/>
            <person name="Smith S.M."/>
            <person name="Sodergren E."/>
            <person name="Svatek A.F."/>
            <person name="Utterback T.R."/>
            <person name="Vattathil S."/>
            <person name="Warren W."/>
            <person name="White C.S."/>
            <person name="Chinwalla A.T."/>
            <person name="Feng Y."/>
            <person name="Halpern A.L."/>
            <person name="Hillier L.W."/>
            <person name="Huang X."/>
            <person name="Minx P."/>
            <person name="Nelson J.O."/>
            <person name="Pepin K.H."/>
            <person name="Qin X."/>
            <person name="Sutton G.G."/>
            <person name="Venter E."/>
            <person name="Walenz B.P."/>
            <person name="Wallis J.W."/>
            <person name="Worley K.C."/>
            <person name="Yang S.-P."/>
            <person name="Jones S.M."/>
            <person name="Marra M.A."/>
            <person name="Rocchi M."/>
            <person name="Schein J.E."/>
            <person name="Baertsch R."/>
            <person name="Clarke L."/>
            <person name="Csuros M."/>
            <person name="Glasscock J."/>
            <person name="Harris R.A."/>
            <person name="Havlak P."/>
            <person name="Jackson A.R."/>
            <person name="Jiang H."/>
            <person name="Liu Y."/>
            <person name="Messina D.N."/>
            <person name="Shen Y."/>
            <person name="Song H.X.-Z."/>
            <person name="Wylie T."/>
            <person name="Zhang L."/>
            <person name="Birney E."/>
            <person name="Han K."/>
            <person name="Konkel M.K."/>
            <person name="Lee J."/>
            <person name="Smit A.F.A."/>
            <person name="Ullmer B."/>
            <person name="Wang H."/>
            <person name="Xing J."/>
            <person name="Burhans R."/>
            <person name="Cheng Z."/>
            <person name="Karro J.E."/>
            <person name="Ma J."/>
            <person name="Raney B."/>
            <person name="She X."/>
            <person name="Cox M.J."/>
            <person name="Demuth J.P."/>
            <person name="Dumas L.J."/>
            <person name="Han S.-G."/>
            <person name="Hopkins J."/>
            <person name="Karimpour-Fard A."/>
            <person name="Kim Y.H."/>
            <person name="Pollack J.R."/>
            <person name="Vinar T."/>
            <person name="Addo-Quaye C."/>
            <person name="Degenhardt J."/>
            <person name="Denby A."/>
            <person name="Hubisz M.J."/>
            <person name="Indap A."/>
            <person name="Kosiol C."/>
            <person name="Lahn B.T."/>
            <person name="Lawson H.A."/>
            <person name="Marklein A."/>
            <person name="Nielsen R."/>
            <person name="Vallender E.J."/>
            <person name="Clark A.G."/>
            <person name="Ferguson B."/>
            <person name="Hernandez R.D."/>
            <person name="Hirani K."/>
            <person name="Kehrer-Sawatzki H."/>
            <person name="Kolb J."/>
            <person name="Patil S."/>
            <person name="Pu L.-L."/>
            <person name="Ren Y."/>
            <person name="Smith D.G."/>
            <person name="Wheeler D.A."/>
            <person name="Schenck I."/>
            <person name="Ball E.V."/>
            <person name="Chen R."/>
            <person name="Cooper D.N."/>
            <person name="Giardine B."/>
            <person name="Hsu F."/>
            <person name="Kent W.J."/>
            <person name="Lesk A."/>
            <person name="Nelson D.L."/>
            <person name="O'brien W.E."/>
            <person name="Pruefer K."/>
            <person name="Stenson P.D."/>
            <person name="Wallace J.C."/>
            <person name="Ke H."/>
            <person name="Liu X.-M."/>
            <person name="Wang P."/>
            <person name="Xiang A.P."/>
            <person name="Yang F."/>
            <person name="Barber G.P."/>
            <person name="Haussler D."/>
            <person name="Karolchik D."/>
            <person name="Kern A.D."/>
            <person name="Kuhn R.M."/>
            <person name="Smith K.E."/>
            <person name="Zwieg A.S."/>
        </authorList>
    </citation>
    <scope>NUCLEOTIDE SEQUENCE [LARGE SCALE GENOMIC DNA]</scope>
    <source>
        <strain evidence="2">17573</strain>
    </source>
</reference>
<dbReference type="InParanoid" id="A0A5F8A0X2"/>
<keyword evidence="2" id="KW-1185">Reference proteome</keyword>
<organism evidence="1 2">
    <name type="scientific">Macaca mulatta</name>
    <name type="common">Rhesus macaque</name>
    <dbReference type="NCBI Taxonomy" id="9544"/>
    <lineage>
        <taxon>Eukaryota</taxon>
        <taxon>Metazoa</taxon>
        <taxon>Chordata</taxon>
        <taxon>Craniata</taxon>
        <taxon>Vertebrata</taxon>
        <taxon>Euteleostomi</taxon>
        <taxon>Mammalia</taxon>
        <taxon>Eutheria</taxon>
        <taxon>Euarchontoglires</taxon>
        <taxon>Primates</taxon>
        <taxon>Haplorrhini</taxon>
        <taxon>Catarrhini</taxon>
        <taxon>Cercopithecidae</taxon>
        <taxon>Cercopithecinae</taxon>
        <taxon>Macaca</taxon>
    </lineage>
</organism>
<dbReference type="VEuPathDB" id="HostDB:ENSMMUG00000064000"/>
<dbReference type="PANTHER" id="PTHR12138:SF161">
    <property type="entry name" value="SECRETED PROTEIN"/>
    <property type="match status" value="1"/>
</dbReference>
<reference evidence="1" key="4">
    <citation type="submission" date="2025-09" db="UniProtKB">
        <authorList>
            <consortium name="Ensembl"/>
        </authorList>
    </citation>
    <scope>IDENTIFICATION</scope>
    <source>
        <strain evidence="1">17573</strain>
    </source>
</reference>
<dbReference type="Bgee" id="ENSMMUG00000064000">
    <property type="expression patterns" value="Expressed in dorsolateral prefrontal cortex"/>
</dbReference>
<evidence type="ECO:0000313" key="2">
    <source>
        <dbReference type="Proteomes" id="UP000006718"/>
    </source>
</evidence>
<dbReference type="PRINTS" id="PR02045">
    <property type="entry name" value="F138DOMAIN"/>
</dbReference>
<evidence type="ECO:0000313" key="1">
    <source>
        <dbReference type="Ensembl" id="ENSMMUP00000070548.1"/>
    </source>
</evidence>
<dbReference type="Proteomes" id="UP000006718">
    <property type="component" value="Chromosome 19"/>
</dbReference>
<sequence length="117" mass="12476">SRFIFIFVFLRQSPALSPRLKYSGLISTHCNLCLPGSGDSPASASQVAGITGTHHHARLIFVFLVEPGFRHVGQTGLELPTLGDPPASASQSVGITGVSHCTWPHNVFEVCPFCSVC</sequence>
<dbReference type="PANTHER" id="PTHR12138">
    <property type="entry name" value="PRIMATE-EXPANDED PROTEIN FAMILY"/>
    <property type="match status" value="1"/>
</dbReference>
<name>A0A5F8A0X2_MACMU</name>